<keyword evidence="1" id="KW-0472">Membrane</keyword>
<keyword evidence="1" id="KW-1133">Transmembrane helix</keyword>
<name>A0A438IPI9_VITVI</name>
<accession>A0A438IPI9</accession>
<sequence>MFDNLTSESLAFAITAPSSVLLIKNNGSNNNVDSRKMRGLDHPTTKIAYSVITIRSHDTPKKLARNFMANLNPLVEALETKVLSKEGKLIWLIMMMMLLQLLQLLQQWWFQQG</sequence>
<organism evidence="2 3">
    <name type="scientific">Vitis vinifera</name>
    <name type="common">Grape</name>
    <dbReference type="NCBI Taxonomy" id="29760"/>
    <lineage>
        <taxon>Eukaryota</taxon>
        <taxon>Viridiplantae</taxon>
        <taxon>Streptophyta</taxon>
        <taxon>Embryophyta</taxon>
        <taxon>Tracheophyta</taxon>
        <taxon>Spermatophyta</taxon>
        <taxon>Magnoliopsida</taxon>
        <taxon>eudicotyledons</taxon>
        <taxon>Gunneridae</taxon>
        <taxon>Pentapetalae</taxon>
        <taxon>rosids</taxon>
        <taxon>Vitales</taxon>
        <taxon>Vitaceae</taxon>
        <taxon>Viteae</taxon>
        <taxon>Vitis</taxon>
    </lineage>
</organism>
<reference evidence="2 3" key="1">
    <citation type="journal article" date="2018" name="PLoS Genet.">
        <title>Population sequencing reveals clonal diversity and ancestral inbreeding in the grapevine cultivar Chardonnay.</title>
        <authorList>
            <person name="Roach M.J."/>
            <person name="Johnson D.L."/>
            <person name="Bohlmann J."/>
            <person name="van Vuuren H.J."/>
            <person name="Jones S.J."/>
            <person name="Pretorius I.S."/>
            <person name="Schmidt S.A."/>
            <person name="Borneman A.R."/>
        </authorList>
    </citation>
    <scope>NUCLEOTIDE SEQUENCE [LARGE SCALE GENOMIC DNA]</scope>
    <source>
        <strain evidence="3">cv. Chardonnay</strain>
        <tissue evidence="2">Leaf</tissue>
    </source>
</reference>
<proteinExistence type="predicted"/>
<evidence type="ECO:0000313" key="3">
    <source>
        <dbReference type="Proteomes" id="UP000288805"/>
    </source>
</evidence>
<keyword evidence="1" id="KW-0812">Transmembrane</keyword>
<comment type="caution">
    <text evidence="2">The sequence shown here is derived from an EMBL/GenBank/DDBJ whole genome shotgun (WGS) entry which is preliminary data.</text>
</comment>
<protein>
    <submittedName>
        <fullName evidence="2">Uncharacterized protein</fullName>
    </submittedName>
</protein>
<feature type="transmembrane region" description="Helical" evidence="1">
    <location>
        <begin position="89"/>
        <end position="110"/>
    </location>
</feature>
<dbReference type="EMBL" id="QGNW01000093">
    <property type="protein sequence ID" value="RVW98535.1"/>
    <property type="molecule type" value="Genomic_DNA"/>
</dbReference>
<gene>
    <name evidence="2" type="ORF">CK203_026825</name>
</gene>
<dbReference type="Proteomes" id="UP000288805">
    <property type="component" value="Unassembled WGS sequence"/>
</dbReference>
<dbReference type="AlphaFoldDB" id="A0A438IPI9"/>
<evidence type="ECO:0000256" key="1">
    <source>
        <dbReference type="SAM" id="Phobius"/>
    </source>
</evidence>
<evidence type="ECO:0000313" key="2">
    <source>
        <dbReference type="EMBL" id="RVW98535.1"/>
    </source>
</evidence>